<evidence type="ECO:0000256" key="1">
    <source>
        <dbReference type="SAM" id="MobiDB-lite"/>
    </source>
</evidence>
<dbReference type="EMBL" id="MUJZ01025366">
    <property type="protein sequence ID" value="OTF79002.1"/>
    <property type="molecule type" value="Genomic_DNA"/>
</dbReference>
<organism evidence="2 3">
    <name type="scientific">Euroglyphus maynei</name>
    <name type="common">Mayne's house dust mite</name>
    <dbReference type="NCBI Taxonomy" id="6958"/>
    <lineage>
        <taxon>Eukaryota</taxon>
        <taxon>Metazoa</taxon>
        <taxon>Ecdysozoa</taxon>
        <taxon>Arthropoda</taxon>
        <taxon>Chelicerata</taxon>
        <taxon>Arachnida</taxon>
        <taxon>Acari</taxon>
        <taxon>Acariformes</taxon>
        <taxon>Sarcoptiformes</taxon>
        <taxon>Astigmata</taxon>
        <taxon>Psoroptidia</taxon>
        <taxon>Analgoidea</taxon>
        <taxon>Pyroglyphidae</taxon>
        <taxon>Pyroglyphinae</taxon>
        <taxon>Euroglyphus</taxon>
    </lineage>
</organism>
<protein>
    <submittedName>
        <fullName evidence="2">Uncharacterized protein</fullName>
    </submittedName>
</protein>
<accession>A0A1Y3BDR6</accession>
<name>A0A1Y3BDR6_EURMA</name>
<comment type="caution">
    <text evidence="2">The sequence shown here is derived from an EMBL/GenBank/DDBJ whole genome shotgun (WGS) entry which is preliminary data.</text>
</comment>
<sequence length="68" mass="6943">MQQSAASSSDSSSGSSSGSSGSSNDQVSSALAGQTLPGGINLSDLLKDEEEEEPSKFKKFISYLNPAN</sequence>
<keyword evidence="3" id="KW-1185">Reference proteome</keyword>
<dbReference type="Proteomes" id="UP000194236">
    <property type="component" value="Unassembled WGS sequence"/>
</dbReference>
<proteinExistence type="predicted"/>
<feature type="region of interest" description="Disordered" evidence="1">
    <location>
        <begin position="1"/>
        <end position="56"/>
    </location>
</feature>
<reference evidence="2 3" key="1">
    <citation type="submission" date="2017-03" db="EMBL/GenBank/DDBJ databases">
        <title>Genome Survey of Euroglyphus maynei.</title>
        <authorList>
            <person name="Arlian L.G."/>
            <person name="Morgan M.S."/>
            <person name="Rider S.D."/>
        </authorList>
    </citation>
    <scope>NUCLEOTIDE SEQUENCE [LARGE SCALE GENOMIC DNA]</scope>
    <source>
        <strain evidence="2">Arlian Lab</strain>
        <tissue evidence="2">Whole body</tissue>
    </source>
</reference>
<evidence type="ECO:0000313" key="2">
    <source>
        <dbReference type="EMBL" id="OTF79002.1"/>
    </source>
</evidence>
<evidence type="ECO:0000313" key="3">
    <source>
        <dbReference type="Proteomes" id="UP000194236"/>
    </source>
</evidence>
<dbReference type="AlphaFoldDB" id="A0A1Y3BDR6"/>
<feature type="non-terminal residue" evidence="2">
    <location>
        <position position="68"/>
    </location>
</feature>
<feature type="compositionally biased region" description="Low complexity" evidence="1">
    <location>
        <begin position="1"/>
        <end position="30"/>
    </location>
</feature>
<gene>
    <name evidence="2" type="ORF">BLA29_015164</name>
</gene>